<dbReference type="GO" id="GO:0031122">
    <property type="term" value="P:cytoplasmic microtubule organization"/>
    <property type="evidence" value="ECO:0007669"/>
    <property type="project" value="TreeGrafter"/>
</dbReference>
<evidence type="ECO:0000259" key="8">
    <source>
        <dbReference type="Pfam" id="PF17681"/>
    </source>
</evidence>
<feature type="domain" description="Gamma tubulin complex component protein N-terminal" evidence="8">
    <location>
        <begin position="186"/>
        <end position="435"/>
    </location>
</feature>
<reference evidence="9 10" key="1">
    <citation type="submission" date="2017-03" db="EMBL/GenBank/DDBJ databases">
        <title>Widespread Adenine N6-methylation of Active Genes in Fungi.</title>
        <authorList>
            <consortium name="DOE Joint Genome Institute"/>
            <person name="Mondo S.J."/>
            <person name="Dannebaum R.O."/>
            <person name="Kuo R.C."/>
            <person name="Louie K.B."/>
            <person name="Bewick A.J."/>
            <person name="Labutti K."/>
            <person name="Haridas S."/>
            <person name="Kuo A."/>
            <person name="Salamov A."/>
            <person name="Ahrendt S.R."/>
            <person name="Lau R."/>
            <person name="Bowen B.P."/>
            <person name="Lipzen A."/>
            <person name="Sullivan W."/>
            <person name="Andreopoulos W.B."/>
            <person name="Clum A."/>
            <person name="Lindquist E."/>
            <person name="Daum C."/>
            <person name="Northen T.R."/>
            <person name="Ramamoorthy G."/>
            <person name="Schmitz R.J."/>
            <person name="Gryganskyi A."/>
            <person name="Culley D."/>
            <person name="Magnuson J."/>
            <person name="James T.Y."/>
            <person name="O'Malley M.A."/>
            <person name="Stajich J.E."/>
            <person name="Spatafora J.W."/>
            <person name="Visel A."/>
            <person name="Grigoriev I.V."/>
        </authorList>
    </citation>
    <scope>NUCLEOTIDE SEQUENCE [LARGE SCALE GENOMIC DNA]</scope>
    <source>
        <strain evidence="9 10">NRRL Y-17943</strain>
    </source>
</reference>
<dbReference type="GO" id="GO:0051321">
    <property type="term" value="P:meiotic cell cycle"/>
    <property type="evidence" value="ECO:0007669"/>
    <property type="project" value="TreeGrafter"/>
</dbReference>
<dbReference type="GO" id="GO:0000278">
    <property type="term" value="P:mitotic cell cycle"/>
    <property type="evidence" value="ECO:0007669"/>
    <property type="project" value="TreeGrafter"/>
</dbReference>
<dbReference type="GO" id="GO:0005816">
    <property type="term" value="C:spindle pole body"/>
    <property type="evidence" value="ECO:0007669"/>
    <property type="project" value="UniProtKB-ARBA"/>
</dbReference>
<dbReference type="GO" id="GO:0007020">
    <property type="term" value="P:microtubule nucleation"/>
    <property type="evidence" value="ECO:0007669"/>
    <property type="project" value="InterPro"/>
</dbReference>
<dbReference type="Proteomes" id="UP000193218">
    <property type="component" value="Unassembled WGS sequence"/>
</dbReference>
<comment type="subcellular location">
    <subcellularLocation>
        <location evidence="5">Cytoplasm</location>
        <location evidence="5">Cytoskeleton</location>
        <location evidence="5">Microtubule organizing center</location>
    </subcellularLocation>
</comment>
<evidence type="ECO:0000313" key="10">
    <source>
        <dbReference type="Proteomes" id="UP000193218"/>
    </source>
</evidence>
<dbReference type="AlphaFoldDB" id="A0A1Y1UFI0"/>
<keyword evidence="10" id="KW-1185">Reference proteome</keyword>
<protein>
    <recommendedName>
        <fullName evidence="5">Spindle pole body component</fullName>
    </recommendedName>
</protein>
<dbReference type="InterPro" id="IPR007259">
    <property type="entry name" value="GCP"/>
</dbReference>
<dbReference type="InParanoid" id="A0A1Y1UFI0"/>
<proteinExistence type="inferred from homology"/>
<dbReference type="EMBL" id="NBSH01000007">
    <property type="protein sequence ID" value="ORX36749.1"/>
    <property type="molecule type" value="Genomic_DNA"/>
</dbReference>
<organism evidence="9 10">
    <name type="scientific">Kockovaella imperatae</name>
    <dbReference type="NCBI Taxonomy" id="4999"/>
    <lineage>
        <taxon>Eukaryota</taxon>
        <taxon>Fungi</taxon>
        <taxon>Dikarya</taxon>
        <taxon>Basidiomycota</taxon>
        <taxon>Agaricomycotina</taxon>
        <taxon>Tremellomycetes</taxon>
        <taxon>Tremellales</taxon>
        <taxon>Cuniculitremaceae</taxon>
        <taxon>Kockovaella</taxon>
    </lineage>
</organism>
<accession>A0A1Y1UFI0</accession>
<dbReference type="STRING" id="4999.A0A1Y1UFI0"/>
<dbReference type="InterPro" id="IPR042241">
    <property type="entry name" value="GCP_C_sf"/>
</dbReference>
<dbReference type="GeneID" id="33557765"/>
<evidence type="ECO:0000256" key="6">
    <source>
        <dbReference type="SAM" id="MobiDB-lite"/>
    </source>
</evidence>
<keyword evidence="4 5" id="KW-0206">Cytoskeleton</keyword>
<evidence type="ECO:0000256" key="5">
    <source>
        <dbReference type="RuleBase" id="RU363050"/>
    </source>
</evidence>
<feature type="region of interest" description="Disordered" evidence="6">
    <location>
        <begin position="465"/>
        <end position="494"/>
    </location>
</feature>
<dbReference type="GO" id="GO:0005874">
    <property type="term" value="C:microtubule"/>
    <property type="evidence" value="ECO:0007669"/>
    <property type="project" value="UniProtKB-KW"/>
</dbReference>
<dbReference type="OrthoDB" id="775571at2759"/>
<dbReference type="InterPro" id="IPR041470">
    <property type="entry name" value="GCP_N"/>
</dbReference>
<comment type="caution">
    <text evidence="9">The sequence shown here is derived from an EMBL/GenBank/DDBJ whole genome shotgun (WGS) entry which is preliminary data.</text>
</comment>
<keyword evidence="2 5" id="KW-0963">Cytoplasm</keyword>
<dbReference type="PANTHER" id="PTHR19302:SF70">
    <property type="entry name" value="GAMMA-TUBULIN COMPLEX COMPONENT 6"/>
    <property type="match status" value="1"/>
</dbReference>
<dbReference type="GO" id="GO:0051011">
    <property type="term" value="F:microtubule minus-end binding"/>
    <property type="evidence" value="ECO:0007669"/>
    <property type="project" value="TreeGrafter"/>
</dbReference>
<dbReference type="GO" id="GO:0043015">
    <property type="term" value="F:gamma-tubulin binding"/>
    <property type="evidence" value="ECO:0007669"/>
    <property type="project" value="InterPro"/>
</dbReference>
<dbReference type="PANTHER" id="PTHR19302">
    <property type="entry name" value="GAMMA TUBULIN COMPLEX PROTEIN"/>
    <property type="match status" value="1"/>
</dbReference>
<dbReference type="GO" id="GO:0051225">
    <property type="term" value="P:spindle assembly"/>
    <property type="evidence" value="ECO:0007669"/>
    <property type="project" value="TreeGrafter"/>
</dbReference>
<feature type="region of interest" description="Disordered" evidence="6">
    <location>
        <begin position="64"/>
        <end position="91"/>
    </location>
</feature>
<dbReference type="Gene3D" id="1.20.120.1900">
    <property type="entry name" value="Gamma-tubulin complex, C-terminal domain"/>
    <property type="match status" value="1"/>
</dbReference>
<evidence type="ECO:0000259" key="7">
    <source>
        <dbReference type="Pfam" id="PF04130"/>
    </source>
</evidence>
<evidence type="ECO:0000256" key="3">
    <source>
        <dbReference type="ARBA" id="ARBA00022701"/>
    </source>
</evidence>
<dbReference type="RefSeq" id="XP_021870818.1">
    <property type="nucleotide sequence ID" value="XM_022015956.1"/>
</dbReference>
<dbReference type="Pfam" id="PF17681">
    <property type="entry name" value="GCP_N_terminal"/>
    <property type="match status" value="1"/>
</dbReference>
<name>A0A1Y1UFI0_9TREE</name>
<evidence type="ECO:0000256" key="4">
    <source>
        <dbReference type="ARBA" id="ARBA00023212"/>
    </source>
</evidence>
<feature type="compositionally biased region" description="Basic and acidic residues" evidence="6">
    <location>
        <begin position="67"/>
        <end position="86"/>
    </location>
</feature>
<sequence length="1027" mass="114977">MSLADDGGSRIMRLESLNFHEPLMSLELSTLSSLGPLFTLPKLDENAAGTDRLLSKAQAVRVTQAKGSKDESIPVEQSKGKERADELEPTTSRLRSTAWTDLLNTTSNRVFQPLQTWDEFAAPSSSKNPVLSRTAPRLFESLITLDAKETRLPHLQARDAAEDICQSSELLPLLMQSTLGLNTASQLVWDEQTARFQLAPNLIIADLSHPALQFLASSFLDVGTSIRRLEIVIDRHATTPMTATHHAFLHALSTYLSHLKRALSATVNSVPRWRNIELDSISRVTHLLCDLVGWSLGSRRPTSLPSRASYLLNGIYSRLLAHISTSSTITEETLALAYLLQECSTPVLSLLHSWLGLSSSDALHEDEDPISQPWTDIGITRKRLSGGRWEYDLKLRHMPGFISEETAEEIFNAGKSLRLLREASPDHPLSHASYSLPVKWKWAESSSSHPSIRDRQRELADDVEHWRQSKRQGFSARQKERKPMPRFLSPSSPVAIGPTAENELLEDLSGPPGSHLPHGTLWAPAPMDTLEAFLRRFNGQSLLPFDTPTLPIYVQSVILTPLLTHAKLLSASLVSVYLEDLSLLDHLDVLWAFFLGGDIGFTDRANAALFGKDHAGAGEALGLGRRARTRARMGLTPARKGQAEPLIEEADWGIGLGLGLSERNQWPPGGAELAYALRTTLFEETRRKESPVWQSIEDRVSFTLKDLPEEKDGERAKWMNPQAIEALDFLYLSYSPDRSIRHLLPTSLMAKYQRIHNFLLRLARVETVLRSMYHDVTHQISSALSSKRGVDLVERPRASTPGTTRDRKLVFPTLPRKEHLVNCLRFRMTAFVTNLARYILDVAIGKNWQAMRRTLERIKKGSVDLDASETEEEPISPTLQSIHSLETYHHLVSDRILRSTFLLIQSPSSQKAYGILMQLFGLVLDLGKLLKMVQLGADEDRGAADVDKIFDVWNMTEAAFMHTLERLAWRNNHTSLSQNEEHGDLALLTEHESSDIGPNDLADLLIRLRLDAPSARRGKWAAMTEEL</sequence>
<dbReference type="Pfam" id="PF04130">
    <property type="entry name" value="GCP_C_terminal"/>
    <property type="match status" value="1"/>
</dbReference>
<evidence type="ECO:0000256" key="2">
    <source>
        <dbReference type="ARBA" id="ARBA00022490"/>
    </source>
</evidence>
<dbReference type="GO" id="GO:0000922">
    <property type="term" value="C:spindle pole"/>
    <property type="evidence" value="ECO:0007669"/>
    <property type="project" value="InterPro"/>
</dbReference>
<comment type="similarity">
    <text evidence="1 5">Belongs to the TUBGCP family.</text>
</comment>
<dbReference type="InterPro" id="IPR040457">
    <property type="entry name" value="GCP_C"/>
</dbReference>
<gene>
    <name evidence="9" type="ORF">BD324DRAFT_627026</name>
</gene>
<evidence type="ECO:0000256" key="1">
    <source>
        <dbReference type="ARBA" id="ARBA00010337"/>
    </source>
</evidence>
<evidence type="ECO:0000313" key="9">
    <source>
        <dbReference type="EMBL" id="ORX36749.1"/>
    </source>
</evidence>
<feature type="domain" description="Gamma tubulin complex component C-terminal" evidence="7">
    <location>
        <begin position="583"/>
        <end position="1008"/>
    </location>
</feature>
<keyword evidence="3 5" id="KW-0493">Microtubule</keyword>
<dbReference type="GO" id="GO:0000930">
    <property type="term" value="C:gamma-tubulin complex"/>
    <property type="evidence" value="ECO:0007669"/>
    <property type="project" value="UniProtKB-ARBA"/>
</dbReference>